<keyword evidence="5 7" id="KW-0687">Ribonucleoprotein</keyword>
<dbReference type="Proteomes" id="UP000886812">
    <property type="component" value="Unassembled WGS sequence"/>
</dbReference>
<dbReference type="PANTHER" id="PTHR10986">
    <property type="entry name" value="39S RIBOSOMAL PROTEIN L20"/>
    <property type="match status" value="1"/>
</dbReference>
<dbReference type="AlphaFoldDB" id="A0A9D1NJF0"/>
<dbReference type="InterPro" id="IPR005813">
    <property type="entry name" value="Ribosomal_bL20"/>
</dbReference>
<comment type="caution">
    <text evidence="9">The sequence shown here is derived from an EMBL/GenBank/DDBJ whole genome shotgun (WGS) entry which is preliminary data.</text>
</comment>
<dbReference type="HAMAP" id="MF_00382">
    <property type="entry name" value="Ribosomal_bL20"/>
    <property type="match status" value="1"/>
</dbReference>
<evidence type="ECO:0000256" key="6">
    <source>
        <dbReference type="ARBA" id="ARBA00035172"/>
    </source>
</evidence>
<keyword evidence="4 7" id="KW-0689">Ribosomal protein</keyword>
<keyword evidence="3 7" id="KW-0694">RNA-binding</keyword>
<dbReference type="CDD" id="cd07026">
    <property type="entry name" value="Ribosomal_L20"/>
    <property type="match status" value="1"/>
</dbReference>
<gene>
    <name evidence="7 9" type="primary">rplT</name>
    <name evidence="9" type="ORF">IAC75_00675</name>
</gene>
<reference evidence="9" key="1">
    <citation type="submission" date="2020-10" db="EMBL/GenBank/DDBJ databases">
        <authorList>
            <person name="Gilroy R."/>
        </authorList>
    </citation>
    <scope>NUCLEOTIDE SEQUENCE</scope>
    <source>
        <strain evidence="9">10669</strain>
    </source>
</reference>
<dbReference type="InterPro" id="IPR049946">
    <property type="entry name" value="RIBOSOMAL_L20_CS"/>
</dbReference>
<dbReference type="Gene3D" id="6.10.160.10">
    <property type="match status" value="1"/>
</dbReference>
<accession>A0A9D1NJF0</accession>
<evidence type="ECO:0000256" key="1">
    <source>
        <dbReference type="ARBA" id="ARBA00007698"/>
    </source>
</evidence>
<protein>
    <recommendedName>
        <fullName evidence="6 7">Large ribosomal subunit protein bL20</fullName>
    </recommendedName>
</protein>
<comment type="similarity">
    <text evidence="1 7 8">Belongs to the bacterial ribosomal protein bL20 family.</text>
</comment>
<comment type="function">
    <text evidence="7 8">Binds directly to 23S ribosomal RNA and is necessary for the in vitro assembly process of the 50S ribosomal subunit. It is not involved in the protein synthesizing functions of that subunit.</text>
</comment>
<evidence type="ECO:0000256" key="3">
    <source>
        <dbReference type="ARBA" id="ARBA00022884"/>
    </source>
</evidence>
<dbReference type="GO" id="GO:0006412">
    <property type="term" value="P:translation"/>
    <property type="evidence" value="ECO:0007669"/>
    <property type="project" value="InterPro"/>
</dbReference>
<dbReference type="GO" id="GO:0005840">
    <property type="term" value="C:ribosome"/>
    <property type="evidence" value="ECO:0007669"/>
    <property type="project" value="UniProtKB-KW"/>
</dbReference>
<dbReference type="GO" id="GO:0000027">
    <property type="term" value="P:ribosomal large subunit assembly"/>
    <property type="evidence" value="ECO:0007669"/>
    <property type="project" value="UniProtKB-UniRule"/>
</dbReference>
<dbReference type="NCBIfam" id="TIGR01032">
    <property type="entry name" value="rplT_bact"/>
    <property type="match status" value="1"/>
</dbReference>
<evidence type="ECO:0000256" key="8">
    <source>
        <dbReference type="RuleBase" id="RU000560"/>
    </source>
</evidence>
<evidence type="ECO:0000313" key="9">
    <source>
        <dbReference type="EMBL" id="HIV03652.1"/>
    </source>
</evidence>
<evidence type="ECO:0000313" key="10">
    <source>
        <dbReference type="Proteomes" id="UP000886812"/>
    </source>
</evidence>
<reference evidence="9" key="2">
    <citation type="journal article" date="2021" name="PeerJ">
        <title>Extensive microbial diversity within the chicken gut microbiome revealed by metagenomics and culture.</title>
        <authorList>
            <person name="Gilroy R."/>
            <person name="Ravi A."/>
            <person name="Getino M."/>
            <person name="Pursley I."/>
            <person name="Horton D.L."/>
            <person name="Alikhan N.F."/>
            <person name="Baker D."/>
            <person name="Gharbi K."/>
            <person name="Hall N."/>
            <person name="Watson M."/>
            <person name="Adriaenssens E.M."/>
            <person name="Foster-Nyarko E."/>
            <person name="Jarju S."/>
            <person name="Secka A."/>
            <person name="Antonio M."/>
            <person name="Oren A."/>
            <person name="Chaudhuri R.R."/>
            <person name="La Ragione R."/>
            <person name="Hildebrand F."/>
            <person name="Pallen M.J."/>
        </authorList>
    </citation>
    <scope>NUCLEOTIDE SEQUENCE</scope>
    <source>
        <strain evidence="9">10669</strain>
    </source>
</reference>
<dbReference type="PROSITE" id="PS00937">
    <property type="entry name" value="RIBOSOMAL_L20"/>
    <property type="match status" value="1"/>
</dbReference>
<dbReference type="SUPFAM" id="SSF74731">
    <property type="entry name" value="Ribosomal protein L20"/>
    <property type="match status" value="1"/>
</dbReference>
<proteinExistence type="inferred from homology"/>
<dbReference type="InterPro" id="IPR035566">
    <property type="entry name" value="Ribosomal_protein_bL20_C"/>
</dbReference>
<dbReference type="Pfam" id="PF00453">
    <property type="entry name" value="Ribosomal_L20"/>
    <property type="match status" value="1"/>
</dbReference>
<dbReference type="GO" id="GO:0003735">
    <property type="term" value="F:structural constituent of ribosome"/>
    <property type="evidence" value="ECO:0007669"/>
    <property type="project" value="InterPro"/>
</dbReference>
<evidence type="ECO:0000256" key="5">
    <source>
        <dbReference type="ARBA" id="ARBA00023274"/>
    </source>
</evidence>
<evidence type="ECO:0000256" key="7">
    <source>
        <dbReference type="HAMAP-Rule" id="MF_00382"/>
    </source>
</evidence>
<dbReference type="Gene3D" id="1.10.1900.20">
    <property type="entry name" value="Ribosomal protein L20"/>
    <property type="match status" value="1"/>
</dbReference>
<dbReference type="PRINTS" id="PR00062">
    <property type="entry name" value="RIBOSOMALL20"/>
</dbReference>
<dbReference type="GO" id="GO:1990904">
    <property type="term" value="C:ribonucleoprotein complex"/>
    <property type="evidence" value="ECO:0007669"/>
    <property type="project" value="UniProtKB-KW"/>
</dbReference>
<name>A0A9D1NJF0_9BACT</name>
<sequence length="118" mass="13384">MSRVTNAPATRARRKRVLKQAKGYFGLKSRCFRHAEDAVNRADRYAYAHRRKRKAEFRQLWIVRINAACRPLGITYSRLVAGLKKAQIVIDRKNLSELAVNDASAFNAIVEKAKAALA</sequence>
<organism evidence="9 10">
    <name type="scientific">Candidatus Spyradosoma merdigallinarum</name>
    <dbReference type="NCBI Taxonomy" id="2840950"/>
    <lineage>
        <taxon>Bacteria</taxon>
        <taxon>Pseudomonadati</taxon>
        <taxon>Verrucomicrobiota</taxon>
        <taxon>Opitutia</taxon>
        <taxon>Opitutia incertae sedis</taxon>
        <taxon>Candidatus Spyradosoma</taxon>
    </lineage>
</organism>
<dbReference type="EMBL" id="DVOG01000018">
    <property type="protein sequence ID" value="HIV03652.1"/>
    <property type="molecule type" value="Genomic_DNA"/>
</dbReference>
<keyword evidence="2 7" id="KW-0699">rRNA-binding</keyword>
<dbReference type="FunFam" id="1.10.1900.20:FF:000001">
    <property type="entry name" value="50S ribosomal protein L20"/>
    <property type="match status" value="1"/>
</dbReference>
<evidence type="ECO:0000256" key="2">
    <source>
        <dbReference type="ARBA" id="ARBA00022730"/>
    </source>
</evidence>
<evidence type="ECO:0000256" key="4">
    <source>
        <dbReference type="ARBA" id="ARBA00022980"/>
    </source>
</evidence>
<dbReference type="GO" id="GO:0019843">
    <property type="term" value="F:rRNA binding"/>
    <property type="evidence" value="ECO:0007669"/>
    <property type="project" value="UniProtKB-UniRule"/>
</dbReference>